<evidence type="ECO:0000313" key="2">
    <source>
        <dbReference type="EMBL" id="KAK2093425.1"/>
    </source>
</evidence>
<gene>
    <name evidence="2" type="ORF">P7K49_029954</name>
</gene>
<evidence type="ECO:0000313" key="3">
    <source>
        <dbReference type="Proteomes" id="UP001266305"/>
    </source>
</evidence>
<dbReference type="Proteomes" id="UP001266305">
    <property type="component" value="Unassembled WGS sequence"/>
</dbReference>
<evidence type="ECO:0000256" key="1">
    <source>
        <dbReference type="SAM" id="MobiDB-lite"/>
    </source>
</evidence>
<keyword evidence="3" id="KW-1185">Reference proteome</keyword>
<dbReference type="EMBL" id="JASSZA010000015">
    <property type="protein sequence ID" value="KAK2093425.1"/>
    <property type="molecule type" value="Genomic_DNA"/>
</dbReference>
<accession>A0ABQ9U8P3</accession>
<organism evidence="2 3">
    <name type="scientific">Saguinus oedipus</name>
    <name type="common">Cotton-top tamarin</name>
    <name type="synonym">Oedipomidas oedipus</name>
    <dbReference type="NCBI Taxonomy" id="9490"/>
    <lineage>
        <taxon>Eukaryota</taxon>
        <taxon>Metazoa</taxon>
        <taxon>Chordata</taxon>
        <taxon>Craniata</taxon>
        <taxon>Vertebrata</taxon>
        <taxon>Euteleostomi</taxon>
        <taxon>Mammalia</taxon>
        <taxon>Eutheria</taxon>
        <taxon>Euarchontoglires</taxon>
        <taxon>Primates</taxon>
        <taxon>Haplorrhini</taxon>
        <taxon>Platyrrhini</taxon>
        <taxon>Cebidae</taxon>
        <taxon>Callitrichinae</taxon>
        <taxon>Saguinus</taxon>
    </lineage>
</organism>
<sequence length="290" mass="30165">MRGANTSAGAERYGAEQDSQAEAMGVWPLSEEEKPGGRNGLKIQKAAGGPGGDRSWWRSGHTDKLDKCEHNCIGRWGSSERSPPGHREMGIFRAEPTWASGDGDLRSGAHLGIGRWGSSERSPPGHREMGIFRAEPTWASGDRDLRSGAHLGVGRWGSSEQSPPGRREMGVFGAEPTWASGDGGLRSGAHLGRDFMGAVCTGAGHLHGLQCMVLSGTPSGEGIDSKGITAVPRTHGTGDRLSAACGEGTLVPNTQLSGWGEGSSVGALLQPRQHVGACGEVRGSSQVPSG</sequence>
<reference evidence="2 3" key="1">
    <citation type="submission" date="2023-05" db="EMBL/GenBank/DDBJ databases">
        <title>B98-5 Cell Line De Novo Hybrid Assembly: An Optical Mapping Approach.</title>
        <authorList>
            <person name="Kananen K."/>
            <person name="Auerbach J.A."/>
            <person name="Kautto E."/>
            <person name="Blachly J.S."/>
        </authorList>
    </citation>
    <scope>NUCLEOTIDE SEQUENCE [LARGE SCALE GENOMIC DNA]</scope>
    <source>
        <strain evidence="2">B95-8</strain>
        <tissue evidence="2">Cell line</tissue>
    </source>
</reference>
<comment type="caution">
    <text evidence="2">The sequence shown here is derived from an EMBL/GenBank/DDBJ whole genome shotgun (WGS) entry which is preliminary data.</text>
</comment>
<proteinExistence type="predicted"/>
<protein>
    <submittedName>
        <fullName evidence="2">Uncharacterized protein</fullName>
    </submittedName>
</protein>
<feature type="region of interest" description="Disordered" evidence="1">
    <location>
        <begin position="1"/>
        <end position="56"/>
    </location>
</feature>
<name>A0ABQ9U8P3_SAGOE</name>